<dbReference type="GO" id="GO:0009089">
    <property type="term" value="P:lysine biosynthetic process via diaminopimelate"/>
    <property type="evidence" value="ECO:0007669"/>
    <property type="project" value="InterPro"/>
</dbReference>
<evidence type="ECO:0000256" key="7">
    <source>
        <dbReference type="ARBA" id="ARBA00023235"/>
    </source>
</evidence>
<dbReference type="AlphaFoldDB" id="A0A9D4U4Q3"/>
<evidence type="ECO:0000256" key="8">
    <source>
        <dbReference type="ARBA" id="ARBA00051712"/>
    </source>
</evidence>
<dbReference type="GO" id="GO:0009507">
    <property type="term" value="C:chloroplast"/>
    <property type="evidence" value="ECO:0007669"/>
    <property type="project" value="UniProtKB-SubCell"/>
</dbReference>
<gene>
    <name evidence="9" type="ORF">GOP47_0023537</name>
</gene>
<comment type="similarity">
    <text evidence="3">Belongs to the diaminopimelate epimerase family.</text>
</comment>
<accession>A0A9D4U4Q3</accession>
<evidence type="ECO:0000313" key="10">
    <source>
        <dbReference type="Proteomes" id="UP000886520"/>
    </source>
</evidence>
<dbReference type="Proteomes" id="UP000886520">
    <property type="component" value="Chromosome 23"/>
</dbReference>
<comment type="caution">
    <text evidence="9">The sequence shown here is derived from an EMBL/GenBank/DDBJ whole genome shotgun (WGS) entry which is preliminary data.</text>
</comment>
<name>A0A9D4U4Q3_ADICA</name>
<keyword evidence="5" id="KW-0028">Amino-acid biosynthesis</keyword>
<evidence type="ECO:0000256" key="4">
    <source>
        <dbReference type="ARBA" id="ARBA00013080"/>
    </source>
</evidence>
<comment type="catalytic activity">
    <reaction evidence="8">
        <text>(2S,6S)-2,6-diaminopimelate = meso-2,6-diaminopimelate</text>
        <dbReference type="Rhea" id="RHEA:15393"/>
        <dbReference type="ChEBI" id="CHEBI:57609"/>
        <dbReference type="ChEBI" id="CHEBI:57791"/>
        <dbReference type="EC" id="5.1.1.7"/>
    </reaction>
</comment>
<comment type="subcellular location">
    <subcellularLocation>
        <location evidence="1">Plastid</location>
        <location evidence="1">Chloroplast</location>
    </subcellularLocation>
</comment>
<dbReference type="OrthoDB" id="4768at2759"/>
<dbReference type="GO" id="GO:0005829">
    <property type="term" value="C:cytosol"/>
    <property type="evidence" value="ECO:0007669"/>
    <property type="project" value="TreeGrafter"/>
</dbReference>
<dbReference type="FunFam" id="3.10.310.10:FF:000009">
    <property type="entry name" value="Diaminopimelate epimerase chloroplastic"/>
    <property type="match status" value="1"/>
</dbReference>
<reference evidence="9" key="1">
    <citation type="submission" date="2021-01" db="EMBL/GenBank/DDBJ databases">
        <title>Adiantum capillus-veneris genome.</title>
        <authorList>
            <person name="Fang Y."/>
            <person name="Liao Q."/>
        </authorList>
    </citation>
    <scope>NUCLEOTIDE SEQUENCE</scope>
    <source>
        <strain evidence="9">H3</strain>
        <tissue evidence="9">Leaf</tissue>
    </source>
</reference>
<dbReference type="NCBIfam" id="TIGR00652">
    <property type="entry name" value="DapF"/>
    <property type="match status" value="1"/>
</dbReference>
<dbReference type="Gene3D" id="3.10.310.10">
    <property type="entry name" value="Diaminopimelate Epimerase, Chain A, domain 1"/>
    <property type="match status" value="2"/>
</dbReference>
<evidence type="ECO:0000256" key="3">
    <source>
        <dbReference type="ARBA" id="ARBA00010219"/>
    </source>
</evidence>
<dbReference type="Pfam" id="PF01678">
    <property type="entry name" value="DAP_epimerase"/>
    <property type="match status" value="2"/>
</dbReference>
<evidence type="ECO:0000256" key="1">
    <source>
        <dbReference type="ARBA" id="ARBA00004229"/>
    </source>
</evidence>
<dbReference type="PANTHER" id="PTHR31689">
    <property type="entry name" value="DIAMINOPIMELATE EPIMERASE, CHLOROPLASTIC"/>
    <property type="match status" value="1"/>
</dbReference>
<evidence type="ECO:0000256" key="6">
    <source>
        <dbReference type="ARBA" id="ARBA00023154"/>
    </source>
</evidence>
<dbReference type="EC" id="5.1.1.7" evidence="4"/>
<comment type="pathway">
    <text evidence="2">Amino-acid biosynthesis; L-lysine biosynthesis via DAP pathway; DL-2,6-diaminopimelate from LL-2,6-diaminopimelate: step 1/1.</text>
</comment>
<sequence length="394" mass="43126">MMGMGFDLSVSNLCKKFSMGLAREKKSVHKIYRTKEIRTSSTTKKCKLPKSNLFLEPLLCAARVAKQVPQQHAITSVSLLRPLHHLKLIASSVIMEKPLETVNNSPPKEILEFVKYQGLGNDFLLVDNRDSMEPKISPQQAVKLCNRNFGVGADGVIFAMPGINGTDYSMRIFNSDGSEPEMCGNGIRCMARFVAELEDTIETKSYTIHTLAGLIIPQLRADGQVEVDMGPPVLNAADVPTKLLASQNGAVVKVPLQVEGQNWLVTCVSMGNPHCVIFAKDDGKGLEVNSLPLERIGPLFEHHEVFPARTNTEFIQVLSPTHVRMRVWERGAGATLACGTGACAVVVAGVLEAHIEKKCTVDLPGGPLEIEWRKNNHVYMTGPAEPVFKGKAFL</sequence>
<dbReference type="FunFam" id="3.10.310.10:FF:000011">
    <property type="entry name" value="Diaminopimelate epimerase, chloroplastic"/>
    <property type="match status" value="1"/>
</dbReference>
<dbReference type="InterPro" id="IPR001653">
    <property type="entry name" value="DAP_epimerase_DapF"/>
</dbReference>
<protein>
    <recommendedName>
        <fullName evidence="4">diaminopimelate epimerase</fullName>
        <ecNumber evidence="4">5.1.1.7</ecNumber>
    </recommendedName>
</protein>
<organism evidence="9 10">
    <name type="scientific">Adiantum capillus-veneris</name>
    <name type="common">Maidenhair fern</name>
    <dbReference type="NCBI Taxonomy" id="13818"/>
    <lineage>
        <taxon>Eukaryota</taxon>
        <taxon>Viridiplantae</taxon>
        <taxon>Streptophyta</taxon>
        <taxon>Embryophyta</taxon>
        <taxon>Tracheophyta</taxon>
        <taxon>Polypodiopsida</taxon>
        <taxon>Polypodiidae</taxon>
        <taxon>Polypodiales</taxon>
        <taxon>Pteridineae</taxon>
        <taxon>Pteridaceae</taxon>
        <taxon>Vittarioideae</taxon>
        <taxon>Adiantum</taxon>
    </lineage>
</organism>
<dbReference type="PROSITE" id="PS01326">
    <property type="entry name" value="DAP_EPIMERASE"/>
    <property type="match status" value="1"/>
</dbReference>
<dbReference type="PANTHER" id="PTHR31689:SF0">
    <property type="entry name" value="DIAMINOPIMELATE EPIMERASE"/>
    <property type="match status" value="1"/>
</dbReference>
<keyword evidence="7" id="KW-0413">Isomerase</keyword>
<dbReference type="GO" id="GO:0008837">
    <property type="term" value="F:diaminopimelate epimerase activity"/>
    <property type="evidence" value="ECO:0007669"/>
    <property type="project" value="UniProtKB-EC"/>
</dbReference>
<evidence type="ECO:0000256" key="2">
    <source>
        <dbReference type="ARBA" id="ARBA00005196"/>
    </source>
</evidence>
<dbReference type="InterPro" id="IPR018510">
    <property type="entry name" value="DAP_epimerase_AS"/>
</dbReference>
<dbReference type="HAMAP" id="MF_00197">
    <property type="entry name" value="DAP_epimerase"/>
    <property type="match status" value="1"/>
</dbReference>
<evidence type="ECO:0000313" key="9">
    <source>
        <dbReference type="EMBL" id="KAI5061032.1"/>
    </source>
</evidence>
<dbReference type="EMBL" id="JABFUD020000023">
    <property type="protein sequence ID" value="KAI5061032.1"/>
    <property type="molecule type" value="Genomic_DNA"/>
</dbReference>
<keyword evidence="6" id="KW-0457">Lysine biosynthesis</keyword>
<proteinExistence type="inferred from homology"/>
<keyword evidence="10" id="KW-1185">Reference proteome</keyword>
<evidence type="ECO:0000256" key="5">
    <source>
        <dbReference type="ARBA" id="ARBA00022605"/>
    </source>
</evidence>
<dbReference type="SUPFAM" id="SSF54506">
    <property type="entry name" value="Diaminopimelate epimerase-like"/>
    <property type="match status" value="2"/>
</dbReference>